<keyword evidence="2" id="KW-1185">Reference proteome</keyword>
<sequence>MQPVMEVAQMLLVIRMIEQQPAQDMDVGEDCADPVDRSLSHLDRPNSDSFRFCTLAQFSSSTTLGSENGSALRFIFLLVRSSLQSREAAAMMVEEETGFAQVNKKDLLRINEKPMHHNKKR</sequence>
<dbReference type="Proteomes" id="UP001141806">
    <property type="component" value="Unassembled WGS sequence"/>
</dbReference>
<evidence type="ECO:0000313" key="2">
    <source>
        <dbReference type="Proteomes" id="UP001141806"/>
    </source>
</evidence>
<dbReference type="AlphaFoldDB" id="A0A9Q0KVF6"/>
<protein>
    <submittedName>
        <fullName evidence="1">Uncharacterized protein</fullName>
    </submittedName>
</protein>
<reference evidence="1" key="1">
    <citation type="journal article" date="2023" name="Plant J.">
        <title>The genome of the king protea, Protea cynaroides.</title>
        <authorList>
            <person name="Chang J."/>
            <person name="Duong T.A."/>
            <person name="Schoeman C."/>
            <person name="Ma X."/>
            <person name="Roodt D."/>
            <person name="Barker N."/>
            <person name="Li Z."/>
            <person name="Van de Peer Y."/>
            <person name="Mizrachi E."/>
        </authorList>
    </citation>
    <scope>NUCLEOTIDE SEQUENCE</scope>
    <source>
        <tissue evidence="1">Young leaves</tissue>
    </source>
</reference>
<accession>A0A9Q0KVF6</accession>
<name>A0A9Q0KVF6_9MAGN</name>
<comment type="caution">
    <text evidence="1">The sequence shown here is derived from an EMBL/GenBank/DDBJ whole genome shotgun (WGS) entry which is preliminary data.</text>
</comment>
<gene>
    <name evidence="1" type="ORF">NE237_002107</name>
</gene>
<proteinExistence type="predicted"/>
<dbReference type="EMBL" id="JAMYWD010000003">
    <property type="protein sequence ID" value="KAJ4977001.1"/>
    <property type="molecule type" value="Genomic_DNA"/>
</dbReference>
<evidence type="ECO:0000313" key="1">
    <source>
        <dbReference type="EMBL" id="KAJ4977001.1"/>
    </source>
</evidence>
<organism evidence="1 2">
    <name type="scientific">Protea cynaroides</name>
    <dbReference type="NCBI Taxonomy" id="273540"/>
    <lineage>
        <taxon>Eukaryota</taxon>
        <taxon>Viridiplantae</taxon>
        <taxon>Streptophyta</taxon>
        <taxon>Embryophyta</taxon>
        <taxon>Tracheophyta</taxon>
        <taxon>Spermatophyta</taxon>
        <taxon>Magnoliopsida</taxon>
        <taxon>Proteales</taxon>
        <taxon>Proteaceae</taxon>
        <taxon>Protea</taxon>
    </lineage>
</organism>